<dbReference type="RefSeq" id="WP_188798804.1">
    <property type="nucleotide sequence ID" value="NZ_BMIZ01000001.1"/>
</dbReference>
<evidence type="ECO:0000313" key="2">
    <source>
        <dbReference type="Proteomes" id="UP000663181"/>
    </source>
</evidence>
<keyword evidence="2" id="KW-1185">Reference proteome</keyword>
<protein>
    <submittedName>
        <fullName evidence="1">Uncharacterized protein</fullName>
    </submittedName>
</protein>
<evidence type="ECO:0000313" key="1">
    <source>
        <dbReference type="EMBL" id="QRN55236.1"/>
    </source>
</evidence>
<accession>A0ABX7GXQ3</accession>
<dbReference type="EMBL" id="CP064030">
    <property type="protein sequence ID" value="QRN55236.1"/>
    <property type="molecule type" value="Genomic_DNA"/>
</dbReference>
<reference evidence="1 2" key="1">
    <citation type="submission" date="2020-10" db="EMBL/GenBank/DDBJ databases">
        <title>Phylogeny of dyella-like bacteria.</title>
        <authorList>
            <person name="Fu J."/>
        </authorList>
    </citation>
    <scope>NUCLEOTIDE SEQUENCE [LARGE SCALE GENOMIC DNA]</scope>
    <source>
        <strain evidence="1 2">DHOB09</strain>
    </source>
</reference>
<gene>
    <name evidence="1" type="ORF">ISN74_07875</name>
</gene>
<sequence>MAKGSSSALADKAAIRIAIHQLTDGELSHEAQVMAEDIAHRQSALHQIRMEMRRRKRVRG</sequence>
<organism evidence="1 2">
    <name type="scientific">Dyella caseinilytica</name>
    <dbReference type="NCBI Taxonomy" id="1849581"/>
    <lineage>
        <taxon>Bacteria</taxon>
        <taxon>Pseudomonadati</taxon>
        <taxon>Pseudomonadota</taxon>
        <taxon>Gammaproteobacteria</taxon>
        <taxon>Lysobacterales</taxon>
        <taxon>Rhodanobacteraceae</taxon>
        <taxon>Dyella</taxon>
    </lineage>
</organism>
<name>A0ABX7GXQ3_9GAMM</name>
<dbReference type="Proteomes" id="UP000663181">
    <property type="component" value="Chromosome"/>
</dbReference>
<proteinExistence type="predicted"/>